<feature type="compositionally biased region" description="Basic and acidic residues" evidence="1">
    <location>
        <begin position="23"/>
        <end position="37"/>
    </location>
</feature>
<protein>
    <submittedName>
        <fullName evidence="2">Uncharacterized protein</fullName>
    </submittedName>
</protein>
<comment type="caution">
    <text evidence="2">The sequence shown here is derived from an EMBL/GenBank/DDBJ whole genome shotgun (WGS) entry which is preliminary data.</text>
</comment>
<dbReference type="Proteomes" id="UP000023152">
    <property type="component" value="Unassembled WGS sequence"/>
</dbReference>
<reference evidence="2 3" key="1">
    <citation type="journal article" date="2013" name="Curr. Biol.">
        <title>The Genome of the Foraminiferan Reticulomyxa filosa.</title>
        <authorList>
            <person name="Glockner G."/>
            <person name="Hulsmann N."/>
            <person name="Schleicher M."/>
            <person name="Noegel A.A."/>
            <person name="Eichinger L."/>
            <person name="Gallinger C."/>
            <person name="Pawlowski J."/>
            <person name="Sierra R."/>
            <person name="Euteneuer U."/>
            <person name="Pillet L."/>
            <person name="Moustafa A."/>
            <person name="Platzer M."/>
            <person name="Groth M."/>
            <person name="Szafranski K."/>
            <person name="Schliwa M."/>
        </authorList>
    </citation>
    <scope>NUCLEOTIDE SEQUENCE [LARGE SCALE GENOMIC DNA]</scope>
</reference>
<gene>
    <name evidence="2" type="ORF">RFI_05634</name>
</gene>
<evidence type="ECO:0000256" key="1">
    <source>
        <dbReference type="SAM" id="MobiDB-lite"/>
    </source>
</evidence>
<sequence>NNNNNNNNNNSNNSSNNTNINESENKEKETLRNKGNEDNVVTTPQPFLCIMKLREIGYEGLVIAVLEQVDLLDLFENGFARDPTRNEHCLDWKLLHYLIKYLCDVLKDPKLVAWNTFGIRRYSFFSQLSTNIFLSFYEQKCLMIMSWLIVLIGGILKNDSYFAMDKCFAALQLVRSTVSYCLLVNR</sequence>
<proteinExistence type="predicted"/>
<organism evidence="2 3">
    <name type="scientific">Reticulomyxa filosa</name>
    <dbReference type="NCBI Taxonomy" id="46433"/>
    <lineage>
        <taxon>Eukaryota</taxon>
        <taxon>Sar</taxon>
        <taxon>Rhizaria</taxon>
        <taxon>Retaria</taxon>
        <taxon>Foraminifera</taxon>
        <taxon>Monothalamids</taxon>
        <taxon>Reticulomyxidae</taxon>
        <taxon>Reticulomyxa</taxon>
    </lineage>
</organism>
<feature type="region of interest" description="Disordered" evidence="1">
    <location>
        <begin position="1"/>
        <end position="38"/>
    </location>
</feature>
<keyword evidence="3" id="KW-1185">Reference proteome</keyword>
<feature type="non-terminal residue" evidence="2">
    <location>
        <position position="1"/>
    </location>
</feature>
<dbReference type="AlphaFoldDB" id="X6NYV3"/>
<accession>X6NYV3</accession>
<evidence type="ECO:0000313" key="2">
    <source>
        <dbReference type="EMBL" id="ETO31485.1"/>
    </source>
</evidence>
<evidence type="ECO:0000313" key="3">
    <source>
        <dbReference type="Proteomes" id="UP000023152"/>
    </source>
</evidence>
<dbReference type="EMBL" id="ASPP01004897">
    <property type="protein sequence ID" value="ETO31485.1"/>
    <property type="molecule type" value="Genomic_DNA"/>
</dbReference>
<name>X6NYV3_RETFI</name>
<feature type="compositionally biased region" description="Low complexity" evidence="1">
    <location>
        <begin position="1"/>
        <end position="22"/>
    </location>
</feature>